<organism evidence="5">
    <name type="scientific">Populus alba</name>
    <name type="common">White poplar</name>
    <dbReference type="NCBI Taxonomy" id="43335"/>
    <lineage>
        <taxon>Eukaryota</taxon>
        <taxon>Viridiplantae</taxon>
        <taxon>Streptophyta</taxon>
        <taxon>Embryophyta</taxon>
        <taxon>Tracheophyta</taxon>
        <taxon>Spermatophyta</taxon>
        <taxon>Magnoliopsida</taxon>
        <taxon>eudicotyledons</taxon>
        <taxon>Gunneridae</taxon>
        <taxon>Pentapetalae</taxon>
        <taxon>rosids</taxon>
        <taxon>fabids</taxon>
        <taxon>Malpighiales</taxon>
        <taxon>Salicaceae</taxon>
        <taxon>Saliceae</taxon>
        <taxon>Populus</taxon>
    </lineage>
</organism>
<reference evidence="5" key="1">
    <citation type="submission" date="2018-10" db="EMBL/GenBank/DDBJ databases">
        <title>Population genomic analysis revealed the cold adaptation of white poplar.</title>
        <authorList>
            <person name="Liu Y.-J."/>
        </authorList>
    </citation>
    <scope>NUCLEOTIDE SEQUENCE [LARGE SCALE GENOMIC DNA]</scope>
    <source>
        <strain evidence="5">PAL-ZL1</strain>
    </source>
</reference>
<dbReference type="Pfam" id="PF00685">
    <property type="entry name" value="Sulfotransfer_1"/>
    <property type="match status" value="1"/>
</dbReference>
<evidence type="ECO:0000259" key="4">
    <source>
        <dbReference type="Pfam" id="PF00685"/>
    </source>
</evidence>
<evidence type="ECO:0000256" key="3">
    <source>
        <dbReference type="RuleBase" id="RU361155"/>
    </source>
</evidence>
<protein>
    <recommendedName>
        <fullName evidence="3">Sulfotransferase</fullName>
        <ecNumber evidence="3">2.8.2.-</ecNumber>
    </recommendedName>
</protein>
<comment type="similarity">
    <text evidence="1 3">Belongs to the sulfotransferase 1 family.</text>
</comment>
<evidence type="ECO:0000256" key="2">
    <source>
        <dbReference type="ARBA" id="ARBA00022679"/>
    </source>
</evidence>
<proteinExistence type="inferred from homology"/>
<sequence length="125" mass="14216">MPRLLDIRPEPSLIGVLFMQDHFSTDVVLATNPECGGITWLQALIFAIMKHRARCFTLPQPRIVATHCPYSLLPNSMIGTSGCRFVYVCRNPNDDVVSPWHFLIKLSLRITPSPSLKETFEKFSR</sequence>
<gene>
    <name evidence="5" type="ORF">D5086_0000273390</name>
</gene>
<comment type="caution">
    <text evidence="5">The sequence shown here is derived from an EMBL/GenBank/DDBJ whole genome shotgun (WGS) entry which is preliminary data.</text>
</comment>
<dbReference type="AlphaFoldDB" id="A0A4U5NA43"/>
<evidence type="ECO:0000313" key="5">
    <source>
        <dbReference type="EMBL" id="TKR79280.1"/>
    </source>
</evidence>
<dbReference type="InterPro" id="IPR027417">
    <property type="entry name" value="P-loop_NTPase"/>
</dbReference>
<evidence type="ECO:0000256" key="1">
    <source>
        <dbReference type="ARBA" id="ARBA00005771"/>
    </source>
</evidence>
<dbReference type="EMBL" id="RCHU01001072">
    <property type="protein sequence ID" value="TKR79280.1"/>
    <property type="molecule type" value="Genomic_DNA"/>
</dbReference>
<dbReference type="PANTHER" id="PTHR11783">
    <property type="entry name" value="SULFOTRANSFERASE SULT"/>
    <property type="match status" value="1"/>
</dbReference>
<name>A0A4U5NA43_POPAL</name>
<accession>A0A4U5NA43</accession>
<dbReference type="SUPFAM" id="SSF52540">
    <property type="entry name" value="P-loop containing nucleoside triphosphate hydrolases"/>
    <property type="match status" value="1"/>
</dbReference>
<dbReference type="InterPro" id="IPR000863">
    <property type="entry name" value="Sulfotransferase_dom"/>
</dbReference>
<feature type="domain" description="Sulfotransferase" evidence="4">
    <location>
        <begin position="53"/>
        <end position="123"/>
    </location>
</feature>
<dbReference type="Gene3D" id="3.40.50.300">
    <property type="entry name" value="P-loop containing nucleotide triphosphate hydrolases"/>
    <property type="match status" value="1"/>
</dbReference>
<keyword evidence="2 3" id="KW-0808">Transferase</keyword>
<dbReference type="GO" id="GO:0008146">
    <property type="term" value="F:sulfotransferase activity"/>
    <property type="evidence" value="ECO:0007669"/>
    <property type="project" value="InterPro"/>
</dbReference>
<dbReference type="EC" id="2.8.2.-" evidence="3"/>